<evidence type="ECO:0000256" key="1">
    <source>
        <dbReference type="SAM" id="MobiDB-lite"/>
    </source>
</evidence>
<dbReference type="EMBL" id="JACOPQ010000002">
    <property type="protein sequence ID" value="MBC5736136.1"/>
    <property type="molecule type" value="Genomic_DNA"/>
</dbReference>
<protein>
    <recommendedName>
        <fullName evidence="2">Phage-Barnase-EndoU-ColicinE5/D-RelE like nuclease 3 domain-containing protein</fullName>
    </recommendedName>
</protein>
<dbReference type="Proteomes" id="UP000607645">
    <property type="component" value="Unassembled WGS sequence"/>
</dbReference>
<feature type="region of interest" description="Disordered" evidence="1">
    <location>
        <begin position="168"/>
        <end position="193"/>
    </location>
</feature>
<feature type="region of interest" description="Disordered" evidence="1">
    <location>
        <begin position="263"/>
        <end position="297"/>
    </location>
</feature>
<dbReference type="RefSeq" id="WP_186918520.1">
    <property type="nucleotide sequence ID" value="NZ_JACOPQ010000002.1"/>
</dbReference>
<proteinExistence type="predicted"/>
<name>A0A8J6JB16_9FIRM</name>
<evidence type="ECO:0000259" key="2">
    <source>
        <dbReference type="Pfam" id="PF18812"/>
    </source>
</evidence>
<dbReference type="InterPro" id="IPR041301">
    <property type="entry name" value="PBECR3"/>
</dbReference>
<evidence type="ECO:0000313" key="3">
    <source>
        <dbReference type="EMBL" id="MBC5736136.1"/>
    </source>
</evidence>
<feature type="domain" description="Phage-Barnase-EndoU-ColicinE5/D-RelE like nuclease 3" evidence="2">
    <location>
        <begin position="53"/>
        <end position="168"/>
    </location>
</feature>
<organism evidence="3 4">
    <name type="scientific">Lawsonibacter faecis</name>
    <dbReference type="NCBI Taxonomy" id="2763052"/>
    <lineage>
        <taxon>Bacteria</taxon>
        <taxon>Bacillati</taxon>
        <taxon>Bacillota</taxon>
        <taxon>Clostridia</taxon>
        <taxon>Eubacteriales</taxon>
        <taxon>Oscillospiraceae</taxon>
        <taxon>Lawsonibacter</taxon>
    </lineage>
</organism>
<dbReference type="Pfam" id="PF18812">
    <property type="entry name" value="PBECR3"/>
    <property type="match status" value="1"/>
</dbReference>
<gene>
    <name evidence="3" type="ORF">H8S62_03815</name>
</gene>
<sequence length="297" mass="32586">MEADAIRYEGKTFRNIIAGIDSSVSAFFDKWRSGRKGKPDAKLEKLYLGKMDGETAAKVGDILGYEIGARDFIVTNDGVKHIMDTHGDAEGEIRKGNAPLTAAIIDALPDVVAHPDVVRPGNIEKSSPYRQGVIYEKMLPDGTAVYIQFDNSGRGTFEGRTLYVKEKESSSSGVNISEETHTSTSKTTEPELSSDTIIPQEGQGVKGKDARMVGAVFLPGSGLDAGAWGPTMEQRRRSVMEEKKEPLSFEEFMEAMYGVKPRELTPEEKAHIRKLVEESARKDQPPIGQKDTSSSNR</sequence>
<accession>A0A8J6JB16</accession>
<comment type="caution">
    <text evidence="3">The sequence shown here is derived from an EMBL/GenBank/DDBJ whole genome shotgun (WGS) entry which is preliminary data.</text>
</comment>
<evidence type="ECO:0000313" key="4">
    <source>
        <dbReference type="Proteomes" id="UP000607645"/>
    </source>
</evidence>
<dbReference type="AlphaFoldDB" id="A0A8J6JB16"/>
<feature type="compositionally biased region" description="Basic and acidic residues" evidence="1">
    <location>
        <begin position="263"/>
        <end position="284"/>
    </location>
</feature>
<reference evidence="3" key="1">
    <citation type="submission" date="2020-08" db="EMBL/GenBank/DDBJ databases">
        <title>Genome public.</title>
        <authorList>
            <person name="Liu C."/>
            <person name="Sun Q."/>
        </authorList>
    </citation>
    <scope>NUCLEOTIDE SEQUENCE</scope>
    <source>
        <strain evidence="3">NSJ-52</strain>
    </source>
</reference>
<keyword evidence="4" id="KW-1185">Reference proteome</keyword>